<dbReference type="Proteomes" id="UP000618445">
    <property type="component" value="Unassembled WGS sequence"/>
</dbReference>
<organism evidence="1 2">
    <name type="scientific">Phormidium tenue FACHB-1050</name>
    <dbReference type="NCBI Taxonomy" id="2692857"/>
    <lineage>
        <taxon>Bacteria</taxon>
        <taxon>Bacillati</taxon>
        <taxon>Cyanobacteriota</taxon>
        <taxon>Cyanophyceae</taxon>
        <taxon>Oscillatoriophycideae</taxon>
        <taxon>Oscillatoriales</taxon>
        <taxon>Oscillatoriaceae</taxon>
        <taxon>Phormidium</taxon>
    </lineage>
</organism>
<name>A0ABR8CFC0_9CYAN</name>
<dbReference type="SUPFAM" id="SSF55811">
    <property type="entry name" value="Nudix"/>
    <property type="match status" value="1"/>
</dbReference>
<accession>A0ABR8CFC0</accession>
<evidence type="ECO:0008006" key="3">
    <source>
        <dbReference type="Google" id="ProtNLM"/>
    </source>
</evidence>
<dbReference type="InterPro" id="IPR015797">
    <property type="entry name" value="NUDIX_hydrolase-like_dom_sf"/>
</dbReference>
<reference evidence="1 2" key="1">
    <citation type="journal article" date="2020" name="ISME J.">
        <title>Comparative genomics reveals insights into cyanobacterial evolution and habitat adaptation.</title>
        <authorList>
            <person name="Chen M.Y."/>
            <person name="Teng W.K."/>
            <person name="Zhao L."/>
            <person name="Hu C.X."/>
            <person name="Zhou Y.K."/>
            <person name="Han B.P."/>
            <person name="Song L.R."/>
            <person name="Shu W.S."/>
        </authorList>
    </citation>
    <scope>NUCLEOTIDE SEQUENCE [LARGE SCALE GENOMIC DNA]</scope>
    <source>
        <strain evidence="1 2">FACHB-1050</strain>
    </source>
</reference>
<dbReference type="RefSeq" id="WP_190581417.1">
    <property type="nucleotide sequence ID" value="NZ_CAWPQU010000047.1"/>
</dbReference>
<gene>
    <name evidence="1" type="ORF">H6G05_21585</name>
</gene>
<protein>
    <recommendedName>
        <fullName evidence="3">Nudix hydrolase domain-containing protein</fullName>
    </recommendedName>
</protein>
<keyword evidence="2" id="KW-1185">Reference proteome</keyword>
<proteinExistence type="predicted"/>
<evidence type="ECO:0000313" key="2">
    <source>
        <dbReference type="Proteomes" id="UP000618445"/>
    </source>
</evidence>
<dbReference type="EMBL" id="JACJQY010000051">
    <property type="protein sequence ID" value="MBD2319419.1"/>
    <property type="molecule type" value="Genomic_DNA"/>
</dbReference>
<evidence type="ECO:0000313" key="1">
    <source>
        <dbReference type="EMBL" id="MBD2319419.1"/>
    </source>
</evidence>
<comment type="caution">
    <text evidence="1">The sequence shown here is derived from an EMBL/GenBank/DDBJ whole genome shotgun (WGS) entry which is preliminary data.</text>
</comment>
<sequence>MELPPSQTADYLYYREKVITALADLPQGNLLSEAIASGYDFLHLVNPEQVADVTKIQVREGHGSQDLNDQPLNTQFQAYLETVINPQIESGLLSDRTKSGSYDDRKVRWSGAGVVGFWERSQDTFILEVGPTSYPQCHLDITRSPLESLKLMLRGLTNYQDPYAYFARGIGVAVIPLTTDGNVYIGRRLNSSDYTGVLNFVGGWATFAATSQDINFYQDAQQELWEEMKIAMTLNETNTRFIGISGHPITGEVDLVFVVQTEIGDRHFESGERSGYWDEHSSLVRISNKTEAQTLLEYGLLPEKKEPCGLMFSSRLGLEYLAKYHW</sequence>